<dbReference type="Gene3D" id="3.30.420.10">
    <property type="entry name" value="Ribonuclease H-like superfamily/Ribonuclease H"/>
    <property type="match status" value="1"/>
</dbReference>
<dbReference type="OrthoDB" id="6437682at2759"/>
<proteinExistence type="predicted"/>
<dbReference type="GO" id="GO:0042575">
    <property type="term" value="C:DNA polymerase complex"/>
    <property type="evidence" value="ECO:0007669"/>
    <property type="project" value="UniProtKB-ARBA"/>
</dbReference>
<dbReference type="CDD" id="cd09276">
    <property type="entry name" value="Rnase_HI_RT_non_LTR"/>
    <property type="match status" value="1"/>
</dbReference>
<dbReference type="SUPFAM" id="SSF56672">
    <property type="entry name" value="DNA/RNA polymerases"/>
    <property type="match status" value="1"/>
</dbReference>
<dbReference type="Pfam" id="PF00075">
    <property type="entry name" value="RNase_H"/>
    <property type="match status" value="1"/>
</dbReference>
<dbReference type="InterPro" id="IPR002156">
    <property type="entry name" value="RNaseH_domain"/>
</dbReference>
<evidence type="ECO:0000313" key="3">
    <source>
        <dbReference type="EMBL" id="GBM99832.1"/>
    </source>
</evidence>
<dbReference type="InterPro" id="IPR036397">
    <property type="entry name" value="RNaseH_sf"/>
</dbReference>
<dbReference type="GO" id="GO:0004523">
    <property type="term" value="F:RNA-DNA hybrid ribonuclease activity"/>
    <property type="evidence" value="ECO:0007669"/>
    <property type="project" value="InterPro"/>
</dbReference>
<keyword evidence="4" id="KW-1185">Reference proteome</keyword>
<gene>
    <name evidence="3" type="primary">RTase_605</name>
    <name evidence="3" type="ORF">AVEN_226198_1</name>
</gene>
<dbReference type="SUPFAM" id="SSF53098">
    <property type="entry name" value="Ribonuclease H-like"/>
    <property type="match status" value="1"/>
</dbReference>
<comment type="caution">
    <text evidence="3">The sequence shown here is derived from an EMBL/GenBank/DDBJ whole genome shotgun (WGS) entry which is preliminary data.</text>
</comment>
<sequence length="843" mass="96212">MKKASRSYWDTICNISRNPRMFYSMLNKISNHVSQDINTSNLIIHNNRIISNPQLQSNLFVNFFALRIQHEPIPLDYNGVHNSNLNHPIQIQETIKAIQTTRNSAPGADNIPAAWFKRLNNQQVHTLTARFQEIFITTNIPQQWKHSLIIPIPKPSKDKTIISSYRPIALTSVGAKIFEQAHQQKDFFIGINLDIQSAYDSVYIDGLIQKCLHIGITGYIVKFIHHFLQDRVLQVRWRNQLSKTKVTQRGLAQGSVLSPILFAIFLFDFEDTLEEGVQVSIFADDIFIYCSHNSPDHIVKKLRRTMNNVYQWCKYWKLNISPEKSAVADLSRRRMSSHPDISYAGVPLPWKTEIKYLGFIFSKTNQNNINIKYLRTKARRKINALKSIAYKTYGPRTKDLISIANNSICSLFFYNCSTINKWSATHLHICDVIQTTALRTAMGLPIWTPNIILLKLAAQETLSRKNQRLATQFFLKHIAYGAHSPLYRNDGTSSVQLTNKDSSALEQILSAFNVDITHIIKFPITLDCLNIKCKIHIHSFIFQDKSLPKSTIESLFEDTIRTHFSDFFLIATDASKSQQITSIAGTSSTNSFAYRLQHLNTIFSAEALALCQALDEIPNDEDNLLLLTDSLSVLQALANLSIKSNKITLRLAAKIATREKFHQNIVLLWTPGHAGIKWNEKADNLARRVTESDLSIHWVTVEDIITQLKALAESQTDAAYRGNKYYATLGDIPSIPTIAPWLKNKREDIIIARIISRMIVTPALLHRFGLNDNPLCSMCKCDNSIEHILLYCRKYSLTRQALCHRHHVNLDDISTFKSFLSIICASQHAIRALFSLLKFFDIC</sequence>
<dbReference type="PANTHER" id="PTHR19446">
    <property type="entry name" value="REVERSE TRANSCRIPTASES"/>
    <property type="match status" value="1"/>
</dbReference>
<keyword evidence="3" id="KW-0695">RNA-directed DNA polymerase</keyword>
<evidence type="ECO:0000259" key="2">
    <source>
        <dbReference type="PROSITE" id="PS50879"/>
    </source>
</evidence>
<dbReference type="EMBL" id="BGPR01114040">
    <property type="protein sequence ID" value="GBM99832.1"/>
    <property type="molecule type" value="Genomic_DNA"/>
</dbReference>
<reference evidence="3 4" key="1">
    <citation type="journal article" date="2019" name="Sci. Rep.">
        <title>Orb-weaving spider Araneus ventricosus genome elucidates the spidroin gene catalogue.</title>
        <authorList>
            <person name="Kono N."/>
            <person name="Nakamura H."/>
            <person name="Ohtoshi R."/>
            <person name="Moran D.A.P."/>
            <person name="Shinohara A."/>
            <person name="Yoshida Y."/>
            <person name="Fujiwara M."/>
            <person name="Mori M."/>
            <person name="Tomita M."/>
            <person name="Arakawa K."/>
        </authorList>
    </citation>
    <scope>NUCLEOTIDE SEQUENCE [LARGE SCALE GENOMIC DNA]</scope>
</reference>
<dbReference type="InterPro" id="IPR043502">
    <property type="entry name" value="DNA/RNA_pol_sf"/>
</dbReference>
<keyword evidence="3" id="KW-0808">Transferase</keyword>
<evidence type="ECO:0000259" key="1">
    <source>
        <dbReference type="PROSITE" id="PS50878"/>
    </source>
</evidence>
<dbReference type="Proteomes" id="UP000499080">
    <property type="component" value="Unassembled WGS sequence"/>
</dbReference>
<dbReference type="GO" id="GO:0003676">
    <property type="term" value="F:nucleic acid binding"/>
    <property type="evidence" value="ECO:0007669"/>
    <property type="project" value="InterPro"/>
</dbReference>
<dbReference type="InterPro" id="IPR012337">
    <property type="entry name" value="RNaseH-like_sf"/>
</dbReference>
<organism evidence="3 4">
    <name type="scientific">Araneus ventricosus</name>
    <name type="common">Orbweaver spider</name>
    <name type="synonym">Epeira ventricosa</name>
    <dbReference type="NCBI Taxonomy" id="182803"/>
    <lineage>
        <taxon>Eukaryota</taxon>
        <taxon>Metazoa</taxon>
        <taxon>Ecdysozoa</taxon>
        <taxon>Arthropoda</taxon>
        <taxon>Chelicerata</taxon>
        <taxon>Arachnida</taxon>
        <taxon>Araneae</taxon>
        <taxon>Araneomorphae</taxon>
        <taxon>Entelegynae</taxon>
        <taxon>Araneoidea</taxon>
        <taxon>Araneidae</taxon>
        <taxon>Araneus</taxon>
    </lineage>
</organism>
<keyword evidence="3" id="KW-0548">Nucleotidyltransferase</keyword>
<name>A0A4Y2KEF4_ARAVE</name>
<dbReference type="PROSITE" id="PS50879">
    <property type="entry name" value="RNASE_H_1"/>
    <property type="match status" value="1"/>
</dbReference>
<dbReference type="InterPro" id="IPR000477">
    <property type="entry name" value="RT_dom"/>
</dbReference>
<dbReference type="CDD" id="cd01650">
    <property type="entry name" value="RT_nLTR_like"/>
    <property type="match status" value="1"/>
</dbReference>
<accession>A0A4Y2KEF4</accession>
<evidence type="ECO:0000313" key="4">
    <source>
        <dbReference type="Proteomes" id="UP000499080"/>
    </source>
</evidence>
<dbReference type="Pfam" id="PF00078">
    <property type="entry name" value="RVT_1"/>
    <property type="match status" value="1"/>
</dbReference>
<dbReference type="GO" id="GO:0003964">
    <property type="term" value="F:RNA-directed DNA polymerase activity"/>
    <property type="evidence" value="ECO:0007669"/>
    <property type="project" value="UniProtKB-KW"/>
</dbReference>
<feature type="domain" description="Reverse transcriptase" evidence="1">
    <location>
        <begin position="133"/>
        <end position="361"/>
    </location>
</feature>
<dbReference type="AlphaFoldDB" id="A0A4Y2KEF4"/>
<protein>
    <submittedName>
        <fullName evidence="3">Putative RNA-directed DNA polymerase from transposon BS</fullName>
    </submittedName>
</protein>
<dbReference type="PROSITE" id="PS50878">
    <property type="entry name" value="RT_POL"/>
    <property type="match status" value="1"/>
</dbReference>
<feature type="domain" description="RNase H type-1" evidence="2">
    <location>
        <begin position="564"/>
        <end position="691"/>
    </location>
</feature>